<proteinExistence type="predicted"/>
<keyword evidence="2" id="KW-1185">Reference proteome</keyword>
<dbReference type="EMBL" id="JASBWR010000081">
    <property type="protein sequence ID" value="KAJ9097918.1"/>
    <property type="molecule type" value="Genomic_DNA"/>
</dbReference>
<gene>
    <name evidence="1" type="ORF">QFC19_006595</name>
</gene>
<reference evidence="1" key="1">
    <citation type="submission" date="2023-04" db="EMBL/GenBank/DDBJ databases">
        <title>Draft Genome sequencing of Naganishia species isolated from polar environments using Oxford Nanopore Technology.</title>
        <authorList>
            <person name="Leo P."/>
            <person name="Venkateswaran K."/>
        </authorList>
    </citation>
    <scope>NUCLEOTIDE SEQUENCE</scope>
    <source>
        <strain evidence="1">MNA-CCFEE 5261</strain>
    </source>
</reference>
<evidence type="ECO:0000313" key="1">
    <source>
        <dbReference type="EMBL" id="KAJ9097918.1"/>
    </source>
</evidence>
<comment type="caution">
    <text evidence="1">The sequence shown here is derived from an EMBL/GenBank/DDBJ whole genome shotgun (WGS) entry which is preliminary data.</text>
</comment>
<evidence type="ECO:0000313" key="2">
    <source>
        <dbReference type="Proteomes" id="UP001241377"/>
    </source>
</evidence>
<accession>A0ACC2VFK3</accession>
<sequence length="380" mass="41899">MSKQPSVDYSVANPDVITKYKTAGDISSRVLDQVKKQVVAGAKVFDLCKAGDALMEEELAKIYNSKKAAKISKGIAFPTCVNPNQIPGHFSPVSDDDEANWTLKDGDVVNVMLGVQIDGFPAIVADTTVVSGESKVTGQKADLLHAAWLASEAAIRTFKPNNRNWDVTNVVDKVVKDFGCTAVESMLTHNQERNVLYGPKEVILNPNKENKNQMDTHRFEVNEVYGLDVLVSTSEDGKVKPSNFKTSLYKLTGNSYALKLKSSHQILGELKAKSNGPFPYNVRNLDDARKARMGLIECVNHQVVLAYDIMTEKEGEYVAQFFTTFAITPNGIVKFTHPTFNSEVYETDKTIGDEEIKNLISEPLKKSAKKKKAKKNDSAA</sequence>
<dbReference type="Proteomes" id="UP001241377">
    <property type="component" value="Unassembled WGS sequence"/>
</dbReference>
<name>A0ACC2VFK3_9TREE</name>
<organism evidence="1 2">
    <name type="scientific">Naganishia cerealis</name>
    <dbReference type="NCBI Taxonomy" id="610337"/>
    <lineage>
        <taxon>Eukaryota</taxon>
        <taxon>Fungi</taxon>
        <taxon>Dikarya</taxon>
        <taxon>Basidiomycota</taxon>
        <taxon>Agaricomycotina</taxon>
        <taxon>Tremellomycetes</taxon>
        <taxon>Filobasidiales</taxon>
        <taxon>Filobasidiaceae</taxon>
        <taxon>Naganishia</taxon>
    </lineage>
</organism>
<protein>
    <submittedName>
        <fullName evidence="1">Uncharacterized protein</fullName>
    </submittedName>
</protein>